<organism evidence="2 3">
    <name type="scientific">Ruminococcus flavefaciens 007c</name>
    <dbReference type="NCBI Taxonomy" id="1341157"/>
    <lineage>
        <taxon>Bacteria</taxon>
        <taxon>Bacillati</taxon>
        <taxon>Bacillota</taxon>
        <taxon>Clostridia</taxon>
        <taxon>Eubacteriales</taxon>
        <taxon>Oscillospiraceae</taxon>
        <taxon>Ruminococcus</taxon>
    </lineage>
</organism>
<dbReference type="AlphaFoldDB" id="W7URK7"/>
<feature type="domain" description="Resolvase/invertase-type recombinase catalytic" evidence="1">
    <location>
        <begin position="1"/>
        <end position="172"/>
    </location>
</feature>
<evidence type="ECO:0000313" key="2">
    <source>
        <dbReference type="EMBL" id="EWM54079.1"/>
    </source>
</evidence>
<dbReference type="EMBL" id="ATAX01000020">
    <property type="protein sequence ID" value="EWM54079.1"/>
    <property type="molecule type" value="Genomic_DNA"/>
</dbReference>
<comment type="caution">
    <text evidence="2">The sequence shown here is derived from an EMBL/GenBank/DDBJ whole genome shotgun (WGS) entry which is preliminary data.</text>
</comment>
<protein>
    <recommendedName>
        <fullName evidence="1">Resolvase/invertase-type recombinase catalytic domain-containing protein</fullName>
    </recommendedName>
</protein>
<dbReference type="Pfam" id="PF00239">
    <property type="entry name" value="Resolvase"/>
    <property type="match status" value="1"/>
</dbReference>
<reference evidence="2 3" key="1">
    <citation type="journal article" date="2014" name="PLoS ONE">
        <title>Rumen cellulosomics: divergent fiber-degrading strategies revealed by comparative genome-wide analysis of six ruminococcal strains.</title>
        <authorList>
            <person name="Dassa B."/>
            <person name="Borovok I."/>
            <person name="Ruimy-Israeli V."/>
            <person name="Lamed R."/>
            <person name="Flint H.J."/>
            <person name="Duncan S.H."/>
            <person name="Henrissat B."/>
            <person name="Coutinho P."/>
            <person name="Morrison M."/>
            <person name="Mosoni P."/>
            <person name="Yeoman C.J."/>
            <person name="White B.A."/>
            <person name="Bayer E.A."/>
        </authorList>
    </citation>
    <scope>NUCLEOTIDE SEQUENCE [LARGE SCALE GENOMIC DNA]</scope>
    <source>
        <strain evidence="2 3">007c</strain>
    </source>
</reference>
<dbReference type="InterPro" id="IPR006119">
    <property type="entry name" value="Resolv_N"/>
</dbReference>
<dbReference type="PROSITE" id="PS51736">
    <property type="entry name" value="RECOMBINASES_3"/>
    <property type="match status" value="1"/>
</dbReference>
<gene>
    <name evidence="2" type="ORF">RF007C_00620</name>
</gene>
<dbReference type="Gene3D" id="3.40.50.1390">
    <property type="entry name" value="Resolvase, N-terminal catalytic domain"/>
    <property type="match status" value="1"/>
</dbReference>
<evidence type="ECO:0000259" key="1">
    <source>
        <dbReference type="PROSITE" id="PS51736"/>
    </source>
</evidence>
<dbReference type="OrthoDB" id="9797501at2"/>
<dbReference type="GO" id="GO:0000150">
    <property type="term" value="F:DNA strand exchange activity"/>
    <property type="evidence" value="ECO:0007669"/>
    <property type="project" value="InterPro"/>
</dbReference>
<dbReference type="SUPFAM" id="SSF53041">
    <property type="entry name" value="Resolvase-like"/>
    <property type="match status" value="1"/>
</dbReference>
<dbReference type="PATRIC" id="fig|1341157.4.peg.1268"/>
<name>W7URK7_RUMFL</name>
<keyword evidence="3" id="KW-1185">Reference proteome</keyword>
<dbReference type="GO" id="GO:0003677">
    <property type="term" value="F:DNA binding"/>
    <property type="evidence" value="ECO:0007669"/>
    <property type="project" value="InterPro"/>
</dbReference>
<dbReference type="eggNOG" id="COG1961">
    <property type="taxonomic scope" value="Bacteria"/>
</dbReference>
<proteinExistence type="predicted"/>
<dbReference type="InterPro" id="IPR036162">
    <property type="entry name" value="Resolvase-like_N_sf"/>
</dbReference>
<accession>W7URK7</accession>
<dbReference type="Proteomes" id="UP000019365">
    <property type="component" value="Unassembled WGS sequence"/>
</dbReference>
<dbReference type="SMART" id="SM00857">
    <property type="entry name" value="Resolvase"/>
    <property type="match status" value="1"/>
</dbReference>
<sequence length="231" mass="26624">MVYGYCCINTKKQSIERQIKNMKESFPEAVIIKEVSTGRFKNCTELNKLFQKLGKNDVIVFDSVSRMSRNAAEAFALYKELVHKNAKIIFLKERHIDTEAYREALNGVISLSVLSSDQADNSPSKDILSAIDHFIMNKIEQDIYKAFEQSEKIVEDLRRRTREGIETARQNGKQIGTVKGSVHETKKSKAFKPLILQYCKDFEGTLSDKECMKLIGLSNNTYYKYKRELKK</sequence>
<evidence type="ECO:0000313" key="3">
    <source>
        <dbReference type="Proteomes" id="UP000019365"/>
    </source>
</evidence>